<keyword evidence="3 6" id="KW-0285">Flavoprotein</keyword>
<dbReference type="InterPro" id="IPR007867">
    <property type="entry name" value="GMC_OxRtase_C"/>
</dbReference>
<evidence type="ECO:0000256" key="5">
    <source>
        <dbReference type="PIRSR" id="PIRSR000137-2"/>
    </source>
</evidence>
<reference evidence="8" key="1">
    <citation type="journal article" date="2023" name="Mol. Biol. Evol.">
        <title>Third-Generation Sequencing Reveals the Adaptive Role of the Epigenome in Three Deep-Sea Polychaetes.</title>
        <authorList>
            <person name="Perez M."/>
            <person name="Aroh O."/>
            <person name="Sun Y."/>
            <person name="Lan Y."/>
            <person name="Juniper S.K."/>
            <person name="Young C.R."/>
            <person name="Angers B."/>
            <person name="Qian P.Y."/>
        </authorList>
    </citation>
    <scope>NUCLEOTIDE SEQUENCE</scope>
    <source>
        <strain evidence="8">R07B-5</strain>
    </source>
</reference>
<feature type="binding site" evidence="5">
    <location>
        <position position="256"/>
    </location>
    <ligand>
        <name>FAD</name>
        <dbReference type="ChEBI" id="CHEBI:57692"/>
    </ligand>
</feature>
<proteinExistence type="inferred from homology"/>
<evidence type="ECO:0000313" key="8">
    <source>
        <dbReference type="EMBL" id="KAK2187277.1"/>
    </source>
</evidence>
<comment type="caution">
    <text evidence="8">The sequence shown here is derived from an EMBL/GenBank/DDBJ whole genome shotgun (WGS) entry which is preliminary data.</text>
</comment>
<protein>
    <recommendedName>
        <fullName evidence="7">Glucose-methanol-choline oxidoreductase N-terminal domain-containing protein</fullName>
    </recommendedName>
</protein>
<name>A0AAD9UF89_RIDPI</name>
<evidence type="ECO:0000259" key="7">
    <source>
        <dbReference type="PROSITE" id="PS00623"/>
    </source>
</evidence>
<feature type="domain" description="Glucose-methanol-choline oxidoreductase N-terminal" evidence="7">
    <location>
        <begin position="118"/>
        <end position="141"/>
    </location>
</feature>
<evidence type="ECO:0000313" key="9">
    <source>
        <dbReference type="Proteomes" id="UP001209878"/>
    </source>
</evidence>
<evidence type="ECO:0000256" key="4">
    <source>
        <dbReference type="ARBA" id="ARBA00022827"/>
    </source>
</evidence>
<evidence type="ECO:0000256" key="2">
    <source>
        <dbReference type="ARBA" id="ARBA00010790"/>
    </source>
</evidence>
<dbReference type="InterPro" id="IPR012132">
    <property type="entry name" value="GMC_OxRdtase"/>
</dbReference>
<feature type="binding site" evidence="5">
    <location>
        <begin position="128"/>
        <end position="131"/>
    </location>
    <ligand>
        <name>FAD</name>
        <dbReference type="ChEBI" id="CHEBI:57692"/>
    </ligand>
</feature>
<dbReference type="Pfam" id="PF00732">
    <property type="entry name" value="GMC_oxred_N"/>
    <property type="match status" value="1"/>
</dbReference>
<dbReference type="PIRSF" id="PIRSF000137">
    <property type="entry name" value="Alcohol_oxidase"/>
    <property type="match status" value="1"/>
</dbReference>
<dbReference type="GO" id="GO:0016614">
    <property type="term" value="F:oxidoreductase activity, acting on CH-OH group of donors"/>
    <property type="evidence" value="ECO:0007669"/>
    <property type="project" value="InterPro"/>
</dbReference>
<comment type="cofactor">
    <cofactor evidence="1 5">
        <name>FAD</name>
        <dbReference type="ChEBI" id="CHEBI:57692"/>
    </cofactor>
</comment>
<evidence type="ECO:0000256" key="3">
    <source>
        <dbReference type="ARBA" id="ARBA00022630"/>
    </source>
</evidence>
<comment type="similarity">
    <text evidence="2 6">Belongs to the GMC oxidoreductase family.</text>
</comment>
<dbReference type="PANTHER" id="PTHR11552:SF147">
    <property type="entry name" value="CHOLINE DEHYDROGENASE, MITOCHONDRIAL"/>
    <property type="match status" value="1"/>
</dbReference>
<dbReference type="InterPro" id="IPR000172">
    <property type="entry name" value="GMC_OxRdtase_N"/>
</dbReference>
<dbReference type="Proteomes" id="UP001209878">
    <property type="component" value="Unassembled WGS sequence"/>
</dbReference>
<dbReference type="EMBL" id="JAODUO010000172">
    <property type="protein sequence ID" value="KAK2187277.1"/>
    <property type="molecule type" value="Genomic_DNA"/>
</dbReference>
<gene>
    <name evidence="8" type="ORF">NP493_174g03049</name>
</gene>
<dbReference type="Pfam" id="PF05199">
    <property type="entry name" value="GMC_oxred_C"/>
    <property type="match status" value="1"/>
</dbReference>
<evidence type="ECO:0000256" key="1">
    <source>
        <dbReference type="ARBA" id="ARBA00001974"/>
    </source>
</evidence>
<dbReference type="SUPFAM" id="SSF51905">
    <property type="entry name" value="FAD/NAD(P)-binding domain"/>
    <property type="match status" value="1"/>
</dbReference>
<dbReference type="SUPFAM" id="SSF54373">
    <property type="entry name" value="FAD-linked reductases, C-terminal domain"/>
    <property type="match status" value="1"/>
</dbReference>
<dbReference type="AlphaFoldDB" id="A0AAD9UF89"/>
<keyword evidence="4 5" id="KW-0274">FAD</keyword>
<sequence length="616" mass="68449">MFGTYLLVATLVGCAVMTVYQGWPTVSHIQRQLLPEYDYIIVGAGSAGCVLANRLSEDSDKTVLLLEAGEEELEMHMAKIPASAFELQRSRFDWGFLTVPQRHSCKGLENQQMRWPSGKGLGGSSNINYLVYLRGSPHNYDTWAKGGCSGWGYNDVLPYFIKAEKNRNVILAYSKYHGRKGPLEVSDMSVTPLARAFVDAGIELGLKNLDPNGKEQLGVSTSQATMKRGQRWSTANAYLRPAMKRPNLHVAIQSHVTRLVVKGKKIIGVEFMRNLTRQRVKVTQEVILSAGVVGSPHILQLSGIGPRKHLEQHKLRVIADLPVGENLQDHIYTHGLEYFIKARASMTEEKCRTLTSLADYMIFGQGLLSTSGMEASAFLQSRHHNASIPAIQLVLLTSLSGSRPARGRTTAIRRTMNMKPQIFQDLHGNMVRREGFSIQPTLLTPSSRGHIRLNNTDPLSEPLIDPNYLGHPDDVNIMLEAIRQAQKFANTKRLQNLGTSSTGRVHPSCKGYTYDSDLYWHCYMRHNLMTAHNAVGTCKMGRADDPTAVVDPELRVRGMTGVRVVDASIMPSIVSGGTNAAVIMIAEKAADLIRGRSLDDDFAEDMFMEHHEHDEF</sequence>
<dbReference type="PANTHER" id="PTHR11552">
    <property type="entry name" value="GLUCOSE-METHANOL-CHOLINE GMC OXIDOREDUCTASE"/>
    <property type="match status" value="1"/>
</dbReference>
<dbReference type="InterPro" id="IPR036188">
    <property type="entry name" value="FAD/NAD-bd_sf"/>
</dbReference>
<organism evidence="8 9">
    <name type="scientific">Ridgeia piscesae</name>
    <name type="common">Tubeworm</name>
    <dbReference type="NCBI Taxonomy" id="27915"/>
    <lineage>
        <taxon>Eukaryota</taxon>
        <taxon>Metazoa</taxon>
        <taxon>Spiralia</taxon>
        <taxon>Lophotrochozoa</taxon>
        <taxon>Annelida</taxon>
        <taxon>Polychaeta</taxon>
        <taxon>Sedentaria</taxon>
        <taxon>Canalipalpata</taxon>
        <taxon>Sabellida</taxon>
        <taxon>Siboglinidae</taxon>
        <taxon>Ridgeia</taxon>
    </lineage>
</organism>
<accession>A0AAD9UF89</accession>
<dbReference type="Gene3D" id="3.30.560.10">
    <property type="entry name" value="Glucose Oxidase, domain 3"/>
    <property type="match status" value="1"/>
</dbReference>
<keyword evidence="9" id="KW-1185">Reference proteome</keyword>
<dbReference type="Gene3D" id="3.50.50.60">
    <property type="entry name" value="FAD/NAD(P)-binding domain"/>
    <property type="match status" value="1"/>
</dbReference>
<dbReference type="GO" id="GO:0050660">
    <property type="term" value="F:flavin adenine dinucleotide binding"/>
    <property type="evidence" value="ECO:0007669"/>
    <property type="project" value="InterPro"/>
</dbReference>
<evidence type="ECO:0000256" key="6">
    <source>
        <dbReference type="RuleBase" id="RU003968"/>
    </source>
</evidence>
<dbReference type="PROSITE" id="PS00623">
    <property type="entry name" value="GMC_OXRED_1"/>
    <property type="match status" value="1"/>
</dbReference>